<proteinExistence type="predicted"/>
<evidence type="ECO:0000313" key="1">
    <source>
        <dbReference type="EMBL" id="CEK49115.1"/>
    </source>
</evidence>
<reference evidence="1" key="1">
    <citation type="submission" date="2014-12" db="EMBL/GenBank/DDBJ databases">
        <title>Insight into the proteome of Arion vulgaris.</title>
        <authorList>
            <person name="Aradska J."/>
            <person name="Bulat T."/>
            <person name="Smidak R."/>
            <person name="Sarate P."/>
            <person name="Gangsoo J."/>
            <person name="Sialana F."/>
            <person name="Bilban M."/>
            <person name="Lubec G."/>
        </authorList>
    </citation>
    <scope>NUCLEOTIDE SEQUENCE</scope>
    <source>
        <tissue evidence="1">Skin</tissue>
    </source>
</reference>
<organism evidence="1">
    <name type="scientific">Arion vulgaris</name>
    <dbReference type="NCBI Taxonomy" id="1028688"/>
    <lineage>
        <taxon>Eukaryota</taxon>
        <taxon>Metazoa</taxon>
        <taxon>Spiralia</taxon>
        <taxon>Lophotrochozoa</taxon>
        <taxon>Mollusca</taxon>
        <taxon>Gastropoda</taxon>
        <taxon>Heterobranchia</taxon>
        <taxon>Euthyneura</taxon>
        <taxon>Panpulmonata</taxon>
        <taxon>Eupulmonata</taxon>
        <taxon>Stylommatophora</taxon>
        <taxon>Helicina</taxon>
        <taxon>Arionoidea</taxon>
        <taxon>Arionidae</taxon>
        <taxon>Arion</taxon>
    </lineage>
</organism>
<dbReference type="AlphaFoldDB" id="A0A0B6Y0R5"/>
<sequence length="50" mass="5925">MSHQNTYFRADHAYANEKKHGRMNEAYKASYKRRWTTGITDVVKDAIYEA</sequence>
<name>A0A0B6Y0R5_9EUPU</name>
<feature type="non-terminal residue" evidence="1">
    <location>
        <position position="50"/>
    </location>
</feature>
<gene>
    <name evidence="1" type="primary">ORF6466</name>
</gene>
<accession>A0A0B6Y0R5</accession>
<protein>
    <submittedName>
        <fullName evidence="1">Uncharacterized protein</fullName>
    </submittedName>
</protein>
<dbReference type="EMBL" id="HACG01002250">
    <property type="protein sequence ID" value="CEK49115.1"/>
    <property type="molecule type" value="Transcribed_RNA"/>
</dbReference>